<dbReference type="SMART" id="SM00354">
    <property type="entry name" value="HTH_LACI"/>
    <property type="match status" value="1"/>
</dbReference>
<feature type="binding site" evidence="12">
    <location>
        <position position="462"/>
    </location>
    <ligand>
        <name>substrate</name>
    </ligand>
</feature>
<feature type="binding site" evidence="12">
    <location>
        <position position="566"/>
    </location>
    <ligand>
        <name>K(+)</name>
        <dbReference type="ChEBI" id="CHEBI:29103"/>
    </ligand>
</feature>
<comment type="caution">
    <text evidence="14">The sequence shown here is derived from an EMBL/GenBank/DDBJ whole genome shotgun (WGS) entry which is preliminary data.</text>
</comment>
<feature type="binding site" evidence="12">
    <location>
        <position position="564"/>
    </location>
    <ligand>
        <name>K(+)</name>
        <dbReference type="ChEBI" id="CHEBI:29103"/>
    </ligand>
</feature>
<dbReference type="Gene3D" id="1.10.260.40">
    <property type="entry name" value="lambda repressor-like DNA-binding domains"/>
    <property type="match status" value="1"/>
</dbReference>
<dbReference type="AlphaFoldDB" id="A0A8B3RV26"/>
<evidence type="ECO:0000259" key="13">
    <source>
        <dbReference type="PROSITE" id="PS50932"/>
    </source>
</evidence>
<comment type="similarity">
    <text evidence="1">Belongs to the carbohydrate kinase pfkB family.</text>
</comment>
<evidence type="ECO:0000256" key="9">
    <source>
        <dbReference type="ARBA" id="ARBA00022842"/>
    </source>
</evidence>
<comment type="subcellular location">
    <subcellularLocation>
        <location evidence="12">Cytoplasm</location>
    </subcellularLocation>
</comment>
<evidence type="ECO:0000256" key="2">
    <source>
        <dbReference type="ARBA" id="ARBA00012035"/>
    </source>
</evidence>
<sequence>MNIKDIAKLAGVSASTVSKIINNKDQTISKETRERVLKIVRDYNYTPYSANLVTNSTTKTFVLLLNSHETFEAWVTSFIDKVQENGYSCLILNSHGSLEQELKNITSPTLKQASGIIWDPINENSKQYAKFIEELTIPYYFVNHSTNELPSLAGLYEEASYVLTRELLQNNHKKISYFVTNQKYKEAIIAGYKKALFDVNLPFSKENILTTIPADFSNQLITDGITGILTDDYTQAVFLEQLLKQSGLRTPDNYSLLAIKRKIDRSFLPDHISSVLLDTETFGSQLALLLLNKRKEKTALINEAEKLVLDHKNTLGVSSVNPHSKMIVVGSLNVDNYLYSTNLPHNGKTNFLSSYAKFPGGKGLNQAVGLTKLGHQATLIGCLGSDTDANYLYKELEKYHVTTDGITRIQDTETGQAYIYVETSGDSMISILPGANTALTPKKIAQQKHLFMDASFCLIQTEIPLSAVEKACEIAQHSGVPIILKPAAIHHIPVNILEKVDFFIPNEDELLELQPDTGTLEEKAAYFLEMGVKNVIVTLGKKGVLLKTPQVCHYFPATENIAVDSTGASDSFISALASYLSKGYPTEASIQIAIQAAGFSVSKEGVIDSLVDHVTLENYLIKKEPALFAHRNEVRTDF</sequence>
<dbReference type="GO" id="GO:0006355">
    <property type="term" value="P:regulation of DNA-templated transcription"/>
    <property type="evidence" value="ECO:0007669"/>
    <property type="project" value="InterPro"/>
</dbReference>
<keyword evidence="7 12" id="KW-0418">Kinase</keyword>
<dbReference type="Proteomes" id="UP000292223">
    <property type="component" value="Unassembled WGS sequence"/>
</dbReference>
<keyword evidence="8 12" id="KW-0067">ATP-binding</keyword>
<evidence type="ECO:0000256" key="8">
    <source>
        <dbReference type="ARBA" id="ARBA00022840"/>
    </source>
</evidence>
<evidence type="ECO:0000313" key="15">
    <source>
        <dbReference type="Proteomes" id="UP000292223"/>
    </source>
</evidence>
<dbReference type="InterPro" id="IPR028082">
    <property type="entry name" value="Peripla_BP_I"/>
</dbReference>
<feature type="binding site" evidence="12">
    <location>
        <position position="570"/>
    </location>
    <ligand>
        <name>substrate</name>
    </ligand>
</feature>
<evidence type="ECO:0000256" key="1">
    <source>
        <dbReference type="ARBA" id="ARBA00005380"/>
    </source>
</evidence>
<dbReference type="PROSITE" id="PS50932">
    <property type="entry name" value="HTH_LACI_2"/>
    <property type="match status" value="1"/>
</dbReference>
<feature type="binding site" evidence="12">
    <location>
        <position position="609"/>
    </location>
    <ligand>
        <name>K(+)</name>
        <dbReference type="ChEBI" id="CHEBI:29103"/>
    </ligand>
</feature>
<dbReference type="PANTHER" id="PTHR10584:SF166">
    <property type="entry name" value="RIBOKINASE"/>
    <property type="match status" value="1"/>
</dbReference>
<protein>
    <recommendedName>
        <fullName evidence="3 12">Ribokinase</fullName>
        <shortName evidence="12">RK</shortName>
        <ecNumber evidence="2 12">2.7.1.15</ecNumber>
    </recommendedName>
</protein>
<dbReference type="InterPro" id="IPR002173">
    <property type="entry name" value="Carboh/pur_kinase_PfkB_CS"/>
</dbReference>
<feature type="binding site" evidence="12">
    <location>
        <begin position="361"/>
        <end position="365"/>
    </location>
    <ligand>
        <name>substrate</name>
    </ligand>
</feature>
<evidence type="ECO:0000256" key="3">
    <source>
        <dbReference type="ARBA" id="ARBA00016943"/>
    </source>
</evidence>
<keyword evidence="10 12" id="KW-0630">Potassium</keyword>
<dbReference type="InterPro" id="IPR002139">
    <property type="entry name" value="Ribo/fructo_kinase"/>
</dbReference>
<keyword evidence="4 12" id="KW-0808">Transferase</keyword>
<accession>A0A8B3RV26</accession>
<dbReference type="Gene3D" id="3.40.50.2300">
    <property type="match status" value="2"/>
</dbReference>
<dbReference type="PROSITE" id="PS00583">
    <property type="entry name" value="PFKB_KINASES_1"/>
    <property type="match status" value="1"/>
</dbReference>
<dbReference type="InterPro" id="IPR011611">
    <property type="entry name" value="PfkB_dom"/>
</dbReference>
<dbReference type="PRINTS" id="PR00036">
    <property type="entry name" value="HTHLACI"/>
</dbReference>
<dbReference type="PANTHER" id="PTHR10584">
    <property type="entry name" value="SUGAR KINASE"/>
    <property type="match status" value="1"/>
</dbReference>
<feature type="binding site" evidence="12">
    <location>
        <begin position="538"/>
        <end position="543"/>
    </location>
    <ligand>
        <name>ATP</name>
        <dbReference type="ChEBI" id="CHEBI:30616"/>
    </ligand>
</feature>
<dbReference type="Pfam" id="PF00356">
    <property type="entry name" value="LacI"/>
    <property type="match status" value="1"/>
</dbReference>
<evidence type="ECO:0000256" key="10">
    <source>
        <dbReference type="ARBA" id="ARBA00022958"/>
    </source>
</evidence>
<evidence type="ECO:0000256" key="7">
    <source>
        <dbReference type="ARBA" id="ARBA00022777"/>
    </source>
</evidence>
<keyword evidence="9 12" id="KW-0460">Magnesium</keyword>
<comment type="catalytic activity">
    <reaction evidence="12">
        <text>D-ribose + ATP = D-ribose 5-phosphate + ADP + H(+)</text>
        <dbReference type="Rhea" id="RHEA:13697"/>
        <dbReference type="ChEBI" id="CHEBI:15378"/>
        <dbReference type="ChEBI" id="CHEBI:30616"/>
        <dbReference type="ChEBI" id="CHEBI:47013"/>
        <dbReference type="ChEBI" id="CHEBI:78346"/>
        <dbReference type="ChEBI" id="CHEBI:456216"/>
        <dbReference type="EC" id="2.7.1.15"/>
    </reaction>
</comment>
<comment type="activity regulation">
    <text evidence="12">Activated by a monovalent cation that binds near, but not in, the active site. The most likely occupant of the site in vivo is potassium. Ion binding induces a conformational change that may alter substrate affinity.</text>
</comment>
<comment type="caution">
    <text evidence="12">Lacks conserved residue(s) required for the propagation of feature annotation.</text>
</comment>
<dbReference type="HAMAP" id="MF_01987">
    <property type="entry name" value="Ribokinase"/>
    <property type="match status" value="1"/>
</dbReference>
<feature type="binding site" evidence="12">
    <location>
        <position position="603"/>
    </location>
    <ligand>
        <name>K(+)</name>
        <dbReference type="ChEBI" id="CHEBI:29103"/>
    </ligand>
</feature>
<feature type="domain" description="HTH lacI-type" evidence="13">
    <location>
        <begin position="1"/>
        <end position="54"/>
    </location>
</feature>
<keyword evidence="6 12" id="KW-0547">Nucleotide-binding</keyword>
<evidence type="ECO:0000256" key="12">
    <source>
        <dbReference type="HAMAP-Rule" id="MF_01987"/>
    </source>
</evidence>
<dbReference type="GO" id="GO:0005524">
    <property type="term" value="F:ATP binding"/>
    <property type="evidence" value="ECO:0007669"/>
    <property type="project" value="UniProtKB-UniRule"/>
</dbReference>
<evidence type="ECO:0000256" key="6">
    <source>
        <dbReference type="ARBA" id="ARBA00022741"/>
    </source>
</evidence>
<feature type="binding site" evidence="12">
    <location>
        <position position="605"/>
    </location>
    <ligand>
        <name>K(+)</name>
        <dbReference type="ChEBI" id="CHEBI:29103"/>
    </ligand>
</feature>
<dbReference type="PRINTS" id="PR00990">
    <property type="entry name" value="RIBOKINASE"/>
</dbReference>
<comment type="subunit">
    <text evidence="12">Homodimer.</text>
</comment>
<evidence type="ECO:0000256" key="5">
    <source>
        <dbReference type="ARBA" id="ARBA00022723"/>
    </source>
</evidence>
<keyword evidence="12" id="KW-0963">Cytoplasm</keyword>
<dbReference type="Gene3D" id="3.40.1190.20">
    <property type="match status" value="1"/>
</dbReference>
<dbReference type="EC" id="2.7.1.15" evidence="2 12"/>
<dbReference type="PROSITE" id="PS00356">
    <property type="entry name" value="HTH_LACI_1"/>
    <property type="match status" value="1"/>
</dbReference>
<evidence type="ECO:0000313" key="14">
    <source>
        <dbReference type="EMBL" id="RYU34467.1"/>
    </source>
</evidence>
<feature type="binding site" evidence="12">
    <location>
        <position position="506"/>
    </location>
    <ligand>
        <name>ATP</name>
        <dbReference type="ChEBI" id="CHEBI:30616"/>
    </ligand>
</feature>
<feature type="active site" description="Proton acceptor" evidence="12">
    <location>
        <position position="570"/>
    </location>
</feature>
<reference evidence="14 15" key="1">
    <citation type="submission" date="2019-02" db="EMBL/GenBank/DDBJ databases">
        <title>From farm to fork: dissemination of Tn554::fexA-optrA in linezolid-resistant Enterococcus faecalis clones from chicken feces and meat in Tunisia.</title>
        <authorList>
            <person name="Tedim A.P."/>
            <person name="Elghaieb H."/>
            <person name="Abbassi M.S."/>
            <person name="Novais C."/>
            <person name="Hassen A."/>
            <person name="Peixe L."/>
            <person name="Freitas A.R."/>
        </authorList>
    </citation>
    <scope>NUCLEOTIDE SEQUENCE [LARGE SCALE GENOMIC DNA]</scope>
    <source>
        <strain evidence="14 15">728T</strain>
    </source>
</reference>
<dbReference type="CDD" id="cd01174">
    <property type="entry name" value="ribokinase"/>
    <property type="match status" value="1"/>
</dbReference>
<dbReference type="InterPro" id="IPR010982">
    <property type="entry name" value="Lambda_DNA-bd_dom_sf"/>
</dbReference>
<dbReference type="SUPFAM" id="SSF53822">
    <property type="entry name" value="Periplasmic binding protein-like I"/>
    <property type="match status" value="1"/>
</dbReference>
<dbReference type="InterPro" id="IPR029056">
    <property type="entry name" value="Ribokinase-like"/>
</dbReference>
<dbReference type="InterPro" id="IPR000843">
    <property type="entry name" value="HTH_LacI"/>
</dbReference>
<keyword evidence="14" id="KW-0238">DNA-binding</keyword>
<evidence type="ECO:0000256" key="11">
    <source>
        <dbReference type="ARBA" id="ARBA00023277"/>
    </source>
</evidence>
<gene>
    <name evidence="12" type="primary">rbsK</name>
    <name evidence="14" type="ORF">EU507_03075</name>
</gene>
<evidence type="ECO:0000256" key="4">
    <source>
        <dbReference type="ARBA" id="ARBA00022679"/>
    </source>
</evidence>
<name>A0A8B3RV26_ENTFL</name>
<dbReference type="InterPro" id="IPR011877">
    <property type="entry name" value="Ribokinase"/>
</dbReference>
<keyword evidence="11 12" id="KW-0119">Carbohydrate metabolism</keyword>
<dbReference type="SUPFAM" id="SSF47413">
    <property type="entry name" value="lambda repressor-like DNA-binding domains"/>
    <property type="match status" value="1"/>
</dbReference>
<dbReference type="GO" id="GO:0005737">
    <property type="term" value="C:cytoplasm"/>
    <property type="evidence" value="ECO:0007669"/>
    <property type="project" value="UniProtKB-SubCell"/>
</dbReference>
<comment type="function">
    <text evidence="12">Catalyzes the phosphorylation of ribose at O-5 in a reaction requiring ATP and magnesium. The resulting D-ribose-5-phosphate can then be used either for sythesis of nucleotides, histidine, and tryptophan, or as a component of the pentose phosphate pathway.</text>
</comment>
<dbReference type="EMBL" id="SEWT01000002">
    <property type="protein sequence ID" value="RYU34467.1"/>
    <property type="molecule type" value="Genomic_DNA"/>
</dbReference>
<proteinExistence type="inferred from homology"/>
<dbReference type="GO" id="GO:0003677">
    <property type="term" value="F:DNA binding"/>
    <property type="evidence" value="ECO:0007669"/>
    <property type="project" value="UniProtKB-KW"/>
</dbReference>
<dbReference type="UniPathway" id="UPA00916">
    <property type="reaction ID" value="UER00889"/>
</dbReference>
<keyword evidence="5 12" id="KW-0479">Metal-binding</keyword>
<feature type="binding site" evidence="12">
    <location>
        <begin position="333"/>
        <end position="335"/>
    </location>
    <ligand>
        <name>substrate</name>
    </ligand>
</feature>
<comment type="cofactor">
    <cofactor evidence="12">
        <name>Mg(2+)</name>
        <dbReference type="ChEBI" id="CHEBI:18420"/>
    </cofactor>
    <text evidence="12">Requires a divalent cation, most likely magnesium in vivo, as an electrophilic catalyst to aid phosphoryl group transfer. It is the chelate of the metal and the nucleotide that is the actual substrate.</text>
</comment>
<dbReference type="CDD" id="cd01392">
    <property type="entry name" value="HTH_LacI"/>
    <property type="match status" value="1"/>
</dbReference>
<comment type="similarity">
    <text evidence="12">Belongs to the carbohydrate kinase PfkB family. Ribokinase subfamily.</text>
</comment>
<comment type="pathway">
    <text evidence="12">Carbohydrate metabolism; D-ribose degradation; D-ribose 5-phosphate from beta-D-ribopyranose: step 2/2.</text>
</comment>
<dbReference type="SUPFAM" id="SSF53613">
    <property type="entry name" value="Ribokinase-like"/>
    <property type="match status" value="1"/>
</dbReference>
<dbReference type="GO" id="GO:0004747">
    <property type="term" value="F:ribokinase activity"/>
    <property type="evidence" value="ECO:0007669"/>
    <property type="project" value="UniProtKB-UniRule"/>
</dbReference>
<dbReference type="Pfam" id="PF00294">
    <property type="entry name" value="PfkB"/>
    <property type="match status" value="1"/>
</dbReference>
<dbReference type="GO" id="GO:0046872">
    <property type="term" value="F:metal ion binding"/>
    <property type="evidence" value="ECO:0007669"/>
    <property type="project" value="UniProtKB-KW"/>
</dbReference>
<organism evidence="14 15">
    <name type="scientific">Enterococcus faecalis</name>
    <name type="common">Streptococcus faecalis</name>
    <dbReference type="NCBI Taxonomy" id="1351"/>
    <lineage>
        <taxon>Bacteria</taxon>
        <taxon>Bacillati</taxon>
        <taxon>Bacillota</taxon>
        <taxon>Bacilli</taxon>
        <taxon>Lactobacillales</taxon>
        <taxon>Enterococcaceae</taxon>
        <taxon>Enterococcus</taxon>
    </lineage>
</organism>
<dbReference type="GO" id="GO:0019303">
    <property type="term" value="P:D-ribose catabolic process"/>
    <property type="evidence" value="ECO:0007669"/>
    <property type="project" value="UniProtKB-UniRule"/>
</dbReference>
<feature type="binding site" evidence="12">
    <location>
        <position position="600"/>
    </location>
    <ligand>
        <name>K(+)</name>
        <dbReference type="ChEBI" id="CHEBI:29103"/>
    </ligand>
</feature>